<evidence type="ECO:0000313" key="6">
    <source>
        <dbReference type="Proteomes" id="UP000230069"/>
    </source>
</evidence>
<gene>
    <name evidence="5" type="ORF">AQUCO_02800209v1</name>
</gene>
<feature type="chain" id="PRO_5018654582" description="Cystatin domain-containing protein" evidence="3">
    <location>
        <begin position="24"/>
        <end position="121"/>
    </location>
</feature>
<dbReference type="STRING" id="218851.A0A2G5D4C2"/>
<keyword evidence="1" id="KW-0646">Protease inhibitor</keyword>
<dbReference type="Proteomes" id="UP000230069">
    <property type="component" value="Unassembled WGS sequence"/>
</dbReference>
<accession>A0A2G5D4C2</accession>
<proteinExistence type="predicted"/>
<dbReference type="CDD" id="cd00042">
    <property type="entry name" value="CY"/>
    <property type="match status" value="1"/>
</dbReference>
<evidence type="ECO:0000256" key="1">
    <source>
        <dbReference type="ARBA" id="ARBA00022690"/>
    </source>
</evidence>
<dbReference type="AlphaFoldDB" id="A0A2G5D4C2"/>
<dbReference type="Gene3D" id="3.10.450.10">
    <property type="match status" value="1"/>
</dbReference>
<feature type="domain" description="Cystatin" evidence="4">
    <location>
        <begin position="32"/>
        <end position="121"/>
    </location>
</feature>
<dbReference type="OrthoDB" id="2016588at2759"/>
<reference evidence="5 6" key="1">
    <citation type="submission" date="2017-09" db="EMBL/GenBank/DDBJ databases">
        <title>WGS assembly of Aquilegia coerulea Goldsmith.</title>
        <authorList>
            <person name="Hodges S."/>
            <person name="Kramer E."/>
            <person name="Nordborg M."/>
            <person name="Tomkins J."/>
            <person name="Borevitz J."/>
            <person name="Derieg N."/>
            <person name="Yan J."/>
            <person name="Mihaltcheva S."/>
            <person name="Hayes R.D."/>
            <person name="Rokhsar D."/>
        </authorList>
    </citation>
    <scope>NUCLEOTIDE SEQUENCE [LARGE SCALE GENOMIC DNA]</scope>
    <source>
        <strain evidence="6">cv. Goldsmith</strain>
    </source>
</reference>
<dbReference type="SUPFAM" id="SSF54403">
    <property type="entry name" value="Cystatin/monellin"/>
    <property type="match status" value="1"/>
</dbReference>
<feature type="signal peptide" evidence="3">
    <location>
        <begin position="1"/>
        <end position="23"/>
    </location>
</feature>
<dbReference type="InterPro" id="IPR046350">
    <property type="entry name" value="Cystatin_sf"/>
</dbReference>
<sequence>MKTTQSSLLLLLVVIYSLISTFALSPAPSHGAVVGGYKIIKDLKEPYIQDLSKFVVLQYNKQEKSNLKYVNVIKGQMKVVAGVNYRLVIAAKRDGKLNIYLAVVYVRAGGNKKALTSFHKV</sequence>
<protein>
    <recommendedName>
        <fullName evidence="4">Cystatin domain-containing protein</fullName>
    </recommendedName>
</protein>
<evidence type="ECO:0000256" key="3">
    <source>
        <dbReference type="SAM" id="SignalP"/>
    </source>
</evidence>
<dbReference type="PANTHER" id="PTHR47364">
    <property type="entry name" value="CYSTEINE PROTEINASE INHIBITOR 5"/>
    <property type="match status" value="1"/>
</dbReference>
<keyword evidence="6" id="KW-1185">Reference proteome</keyword>
<dbReference type="SMART" id="SM00043">
    <property type="entry name" value="CY"/>
    <property type="match status" value="1"/>
</dbReference>
<name>A0A2G5D4C2_AQUCA</name>
<evidence type="ECO:0000313" key="5">
    <source>
        <dbReference type="EMBL" id="PIA38361.1"/>
    </source>
</evidence>
<dbReference type="InParanoid" id="A0A2G5D4C2"/>
<dbReference type="InterPro" id="IPR000010">
    <property type="entry name" value="Cystatin_dom"/>
</dbReference>
<evidence type="ECO:0000259" key="4">
    <source>
        <dbReference type="SMART" id="SM00043"/>
    </source>
</evidence>
<dbReference type="GO" id="GO:0004869">
    <property type="term" value="F:cysteine-type endopeptidase inhibitor activity"/>
    <property type="evidence" value="ECO:0007669"/>
    <property type="project" value="UniProtKB-KW"/>
</dbReference>
<dbReference type="Pfam" id="PF16845">
    <property type="entry name" value="SQAPI"/>
    <property type="match status" value="1"/>
</dbReference>
<organism evidence="5 6">
    <name type="scientific">Aquilegia coerulea</name>
    <name type="common">Rocky mountain columbine</name>
    <dbReference type="NCBI Taxonomy" id="218851"/>
    <lineage>
        <taxon>Eukaryota</taxon>
        <taxon>Viridiplantae</taxon>
        <taxon>Streptophyta</taxon>
        <taxon>Embryophyta</taxon>
        <taxon>Tracheophyta</taxon>
        <taxon>Spermatophyta</taxon>
        <taxon>Magnoliopsida</taxon>
        <taxon>Ranunculales</taxon>
        <taxon>Ranunculaceae</taxon>
        <taxon>Thalictroideae</taxon>
        <taxon>Aquilegia</taxon>
    </lineage>
</organism>
<evidence type="ECO:0000256" key="2">
    <source>
        <dbReference type="ARBA" id="ARBA00022704"/>
    </source>
</evidence>
<dbReference type="PANTHER" id="PTHR47364:SF2">
    <property type="entry name" value="CYSTEINE PROTEINASE INHIBITOR 5"/>
    <property type="match status" value="1"/>
</dbReference>
<keyword evidence="2" id="KW-0789">Thiol protease inhibitor</keyword>
<keyword evidence="3" id="KW-0732">Signal</keyword>
<dbReference type="EMBL" id="KZ305045">
    <property type="protein sequence ID" value="PIA38361.1"/>
    <property type="molecule type" value="Genomic_DNA"/>
</dbReference>